<proteinExistence type="predicted"/>
<evidence type="ECO:0000313" key="1">
    <source>
        <dbReference type="EMBL" id="JAD83471.1"/>
    </source>
</evidence>
<sequence length="80" mass="8913">MCGSSLMAELSASPPSSCSASMTRLLDGLLIHSHLKKLPDLYALDWRERGREQLIEHVYGCTVKWRAMKFCAKVSEVEGS</sequence>
<name>A0A0A9KD28_ARUDO</name>
<reference evidence="1" key="2">
    <citation type="journal article" date="2015" name="Data Brief">
        <title>Shoot transcriptome of the giant reed, Arundo donax.</title>
        <authorList>
            <person name="Barrero R.A."/>
            <person name="Guerrero F.D."/>
            <person name="Moolhuijzen P."/>
            <person name="Goolsby J.A."/>
            <person name="Tidwell J."/>
            <person name="Bellgard S.E."/>
            <person name="Bellgard M.I."/>
        </authorList>
    </citation>
    <scope>NUCLEOTIDE SEQUENCE</scope>
    <source>
        <tissue evidence="1">Shoot tissue taken approximately 20 cm above the soil surface</tissue>
    </source>
</reference>
<protein>
    <submittedName>
        <fullName evidence="1">Uncharacterized protein</fullName>
    </submittedName>
</protein>
<organism evidence="1">
    <name type="scientific">Arundo donax</name>
    <name type="common">Giant reed</name>
    <name type="synonym">Donax arundinaceus</name>
    <dbReference type="NCBI Taxonomy" id="35708"/>
    <lineage>
        <taxon>Eukaryota</taxon>
        <taxon>Viridiplantae</taxon>
        <taxon>Streptophyta</taxon>
        <taxon>Embryophyta</taxon>
        <taxon>Tracheophyta</taxon>
        <taxon>Spermatophyta</taxon>
        <taxon>Magnoliopsida</taxon>
        <taxon>Liliopsida</taxon>
        <taxon>Poales</taxon>
        <taxon>Poaceae</taxon>
        <taxon>PACMAD clade</taxon>
        <taxon>Arundinoideae</taxon>
        <taxon>Arundineae</taxon>
        <taxon>Arundo</taxon>
    </lineage>
</organism>
<dbReference type="EMBL" id="GBRH01214424">
    <property type="protein sequence ID" value="JAD83471.1"/>
    <property type="molecule type" value="Transcribed_RNA"/>
</dbReference>
<reference evidence="1" key="1">
    <citation type="submission" date="2014-09" db="EMBL/GenBank/DDBJ databases">
        <authorList>
            <person name="Magalhaes I.L.F."/>
            <person name="Oliveira U."/>
            <person name="Santos F.R."/>
            <person name="Vidigal T.H.D.A."/>
            <person name="Brescovit A.D."/>
            <person name="Santos A.J."/>
        </authorList>
    </citation>
    <scope>NUCLEOTIDE SEQUENCE</scope>
    <source>
        <tissue evidence="1">Shoot tissue taken approximately 20 cm above the soil surface</tissue>
    </source>
</reference>
<accession>A0A0A9KD28</accession>
<dbReference type="AlphaFoldDB" id="A0A0A9KD28"/>